<dbReference type="AlphaFoldDB" id="B3E1M6"/>
<accession>B3E1M6</accession>
<evidence type="ECO:0000256" key="1">
    <source>
        <dbReference type="SAM" id="MobiDB-lite"/>
    </source>
</evidence>
<dbReference type="RefSeq" id="WP_012468475.1">
    <property type="nucleotide sequence ID" value="NC_010814.1"/>
</dbReference>
<keyword evidence="2" id="KW-0732">Signal</keyword>
<dbReference type="OrthoDB" id="5405955at2"/>
<evidence type="ECO:0000256" key="2">
    <source>
        <dbReference type="SAM" id="SignalP"/>
    </source>
</evidence>
<keyword evidence="4" id="KW-1185">Reference proteome</keyword>
<proteinExistence type="predicted"/>
<dbReference type="KEGG" id="glo:Glov_0390"/>
<dbReference type="EMBL" id="CP001089">
    <property type="protein sequence ID" value="ACD94118.1"/>
    <property type="molecule type" value="Genomic_DNA"/>
</dbReference>
<sequence length="97" mass="10302">MPLSQRKNLVLCCLMTAMLPMLTWAGNDRPPRGERRRPPQAAFDACKGKTEGASITIATPHGSFKAICRNFEGTLAAVPEGAPPSPPTDGSVPTQGR</sequence>
<evidence type="ECO:0000313" key="3">
    <source>
        <dbReference type="EMBL" id="ACD94118.1"/>
    </source>
</evidence>
<protein>
    <submittedName>
        <fullName evidence="3">Uncharacterized protein</fullName>
    </submittedName>
</protein>
<dbReference type="Proteomes" id="UP000002420">
    <property type="component" value="Chromosome"/>
</dbReference>
<evidence type="ECO:0000313" key="4">
    <source>
        <dbReference type="Proteomes" id="UP000002420"/>
    </source>
</evidence>
<organism evidence="3 4">
    <name type="scientific">Trichlorobacter lovleyi (strain ATCC BAA-1151 / DSM 17278 / SZ)</name>
    <name type="common">Geobacter lovleyi</name>
    <dbReference type="NCBI Taxonomy" id="398767"/>
    <lineage>
        <taxon>Bacteria</taxon>
        <taxon>Pseudomonadati</taxon>
        <taxon>Thermodesulfobacteriota</taxon>
        <taxon>Desulfuromonadia</taxon>
        <taxon>Geobacterales</taxon>
        <taxon>Geobacteraceae</taxon>
        <taxon>Trichlorobacter</taxon>
    </lineage>
</organism>
<name>B3E1M6_TRIL1</name>
<feature type="region of interest" description="Disordered" evidence="1">
    <location>
        <begin position="76"/>
        <end position="97"/>
    </location>
</feature>
<reference evidence="3 4" key="1">
    <citation type="submission" date="2008-05" db="EMBL/GenBank/DDBJ databases">
        <title>Complete sequence of chromosome of Geobacter lovleyi SZ.</title>
        <authorList>
            <consortium name="US DOE Joint Genome Institute"/>
            <person name="Lucas S."/>
            <person name="Copeland A."/>
            <person name="Lapidus A."/>
            <person name="Glavina del Rio T."/>
            <person name="Dalin E."/>
            <person name="Tice H."/>
            <person name="Bruce D."/>
            <person name="Goodwin L."/>
            <person name="Pitluck S."/>
            <person name="Chertkov O."/>
            <person name="Meincke L."/>
            <person name="Brettin T."/>
            <person name="Detter J.C."/>
            <person name="Han C."/>
            <person name="Tapia R."/>
            <person name="Kuske C.R."/>
            <person name="Schmutz J."/>
            <person name="Larimer F."/>
            <person name="Land M."/>
            <person name="Hauser L."/>
            <person name="Kyrpides N."/>
            <person name="Mikhailova N."/>
            <person name="Sung Y."/>
            <person name="Fletcher K.E."/>
            <person name="Ritalahti K.M."/>
            <person name="Loeffler F.E."/>
            <person name="Richardson P."/>
        </authorList>
    </citation>
    <scope>NUCLEOTIDE SEQUENCE [LARGE SCALE GENOMIC DNA]</scope>
    <source>
        <strain evidence="4">ATCC BAA-1151 / DSM 17278 / SZ</strain>
    </source>
</reference>
<feature type="chain" id="PRO_5002785984" evidence="2">
    <location>
        <begin position="26"/>
        <end position="97"/>
    </location>
</feature>
<feature type="signal peptide" evidence="2">
    <location>
        <begin position="1"/>
        <end position="25"/>
    </location>
</feature>
<dbReference type="HOGENOM" id="CLU_179925_0_0_7"/>
<feature type="region of interest" description="Disordered" evidence="1">
    <location>
        <begin position="24"/>
        <end position="47"/>
    </location>
</feature>
<dbReference type="STRING" id="398767.Glov_0390"/>
<gene>
    <name evidence="3" type="ordered locus">Glov_0390</name>
</gene>